<dbReference type="Gene3D" id="1.25.50.20">
    <property type="match status" value="1"/>
</dbReference>
<dbReference type="InterPro" id="IPR024571">
    <property type="entry name" value="ERAP1-like_C_dom"/>
</dbReference>
<dbReference type="EMBL" id="RAWE01000001">
    <property type="protein sequence ID" value="RKH07931.1"/>
    <property type="molecule type" value="Genomic_DNA"/>
</dbReference>
<dbReference type="Pfam" id="PF11838">
    <property type="entry name" value="ERAP1_C"/>
    <property type="match status" value="1"/>
</dbReference>
<dbReference type="OrthoDB" id="9816201at2"/>
<name>A0A3A8KUH8_9BACT</name>
<comment type="caution">
    <text evidence="2">The sequence shown here is derived from an EMBL/GenBank/DDBJ whole genome shotgun (WGS) entry which is preliminary data.</text>
</comment>
<evidence type="ECO:0000259" key="1">
    <source>
        <dbReference type="Pfam" id="PF11838"/>
    </source>
</evidence>
<evidence type="ECO:0000313" key="2">
    <source>
        <dbReference type="EMBL" id="RKH07931.1"/>
    </source>
</evidence>
<proteinExistence type="predicted"/>
<reference evidence="3" key="1">
    <citation type="submission" date="2018-09" db="EMBL/GenBank/DDBJ databases">
        <authorList>
            <person name="Livingstone P.G."/>
            <person name="Whitworth D.E."/>
        </authorList>
    </citation>
    <scope>NUCLEOTIDE SEQUENCE [LARGE SCALE GENOMIC DNA]</scope>
    <source>
        <strain evidence="3">CA043D</strain>
    </source>
</reference>
<protein>
    <recommendedName>
        <fullName evidence="1">ERAP1-like C-terminal domain-containing protein</fullName>
    </recommendedName>
</protein>
<accession>A0A3A8KUH8</accession>
<feature type="domain" description="ERAP1-like C-terminal" evidence="1">
    <location>
        <begin position="3"/>
        <end position="172"/>
    </location>
</feature>
<dbReference type="AlphaFoldDB" id="A0A3A8KUH8"/>
<gene>
    <name evidence="2" type="ORF">D7X32_00630</name>
</gene>
<organism evidence="2 3">
    <name type="scientific">Corallococcus carmarthensis</name>
    <dbReference type="NCBI Taxonomy" id="2316728"/>
    <lineage>
        <taxon>Bacteria</taxon>
        <taxon>Pseudomonadati</taxon>
        <taxon>Myxococcota</taxon>
        <taxon>Myxococcia</taxon>
        <taxon>Myxococcales</taxon>
        <taxon>Cystobacterineae</taxon>
        <taxon>Myxococcaceae</taxon>
        <taxon>Corallococcus</taxon>
    </lineage>
</organism>
<dbReference type="RefSeq" id="WP_120600520.1">
    <property type="nucleotide sequence ID" value="NZ_JABFJX010000002.1"/>
</dbReference>
<keyword evidence="3" id="KW-1185">Reference proteome</keyword>
<evidence type="ECO:0000313" key="3">
    <source>
        <dbReference type="Proteomes" id="UP000268313"/>
    </source>
</evidence>
<dbReference type="Proteomes" id="UP000268313">
    <property type="component" value="Unassembled WGS sequence"/>
</dbReference>
<sequence length="190" mass="21162">MLVTQATPLVLAWLKDRKTVDPEALSSALPRAATHGNAALFDALLEAAKKEPNRNERVRLLSALSYFRVPELTRRALGLVVGSDFDTRDALIILRTALVLPETQSLAWGFYREQFDTLTQRLRSDELGGLINQVGNLCDAAQLTEAEAFLTPRVKQVEGGPRALARAMESIRLCIESEKLHQQSVRDFLH</sequence>